<sequence>MRSFNDRNEEAARFAAEVEAFGRDIAKARIAVADLRYHLAMRRSYRRRSCPVSWRETSRWTSEPG</sequence>
<dbReference type="KEGG" id="mflg:ABS361_01270"/>
<accession>A0AAU7XD12</accession>
<evidence type="ECO:0000313" key="1">
    <source>
        <dbReference type="EMBL" id="XBY44965.1"/>
    </source>
</evidence>
<protein>
    <submittedName>
        <fullName evidence="1">Uncharacterized protein</fullName>
    </submittedName>
</protein>
<reference evidence="1" key="1">
    <citation type="submission" date="2024-06" db="EMBL/GenBank/DDBJ databases">
        <title>Methylostella associata gen. nov., sp. nov., a novel Ancalomicrobiaceae-affiliated facultatively methylotrophic bacteria that feed on methanotrophs of the genus Methylococcus.</title>
        <authorList>
            <person name="Saltykova V."/>
            <person name="Danilova O.V."/>
            <person name="Oshkin I.Y."/>
            <person name="Belova S.E."/>
            <person name="Pimenov N.V."/>
            <person name="Dedysh S.N."/>
        </authorList>
    </citation>
    <scope>NUCLEOTIDE SEQUENCE</scope>
    <source>
        <strain evidence="1">S20</strain>
    </source>
</reference>
<name>A0AAU7XD12_9HYPH</name>
<dbReference type="EMBL" id="CP158568">
    <property type="protein sequence ID" value="XBY44965.1"/>
    <property type="molecule type" value="Genomic_DNA"/>
</dbReference>
<gene>
    <name evidence="1" type="ORF">ABS361_01270</name>
</gene>
<dbReference type="AlphaFoldDB" id="A0AAU7XD12"/>
<proteinExistence type="predicted"/>
<dbReference type="RefSeq" id="WP_407050057.1">
    <property type="nucleotide sequence ID" value="NZ_CP158568.1"/>
</dbReference>
<organism evidence="1">
    <name type="scientific">Methyloraptor flagellatus</name>
    <dbReference type="NCBI Taxonomy" id="3162530"/>
    <lineage>
        <taxon>Bacteria</taxon>
        <taxon>Pseudomonadati</taxon>
        <taxon>Pseudomonadota</taxon>
        <taxon>Alphaproteobacteria</taxon>
        <taxon>Hyphomicrobiales</taxon>
        <taxon>Ancalomicrobiaceae</taxon>
        <taxon>Methyloraptor</taxon>
    </lineage>
</organism>